<accession>A0A4Z1STJ3</accession>
<name>A0A4Z1STJ3_GIAMU</name>
<dbReference type="Pfam" id="PF00708">
    <property type="entry name" value="Acylphosphatase"/>
    <property type="match status" value="1"/>
</dbReference>
<reference evidence="8 9" key="1">
    <citation type="submission" date="2019-05" db="EMBL/GenBank/DDBJ databases">
        <title>The compact genome of Giardia muris reveals important steps in the evolution of intestinal protozoan parasites.</title>
        <authorList>
            <person name="Xu F."/>
            <person name="Jimenez-Gonzalez A."/>
            <person name="Einarsson E."/>
            <person name="Astvaldsson A."/>
            <person name="Peirasmaki D."/>
            <person name="Eckmann L."/>
            <person name="Andersson J.O."/>
            <person name="Svard S.G."/>
            <person name="Jerlstrom-Hultqvist J."/>
        </authorList>
    </citation>
    <scope>NUCLEOTIDE SEQUENCE [LARGE SCALE GENOMIC DNA]</scope>
    <source>
        <strain evidence="8 9">Roberts-Thomson</strain>
    </source>
</reference>
<evidence type="ECO:0000256" key="1">
    <source>
        <dbReference type="ARBA" id="ARBA00005614"/>
    </source>
</evidence>
<dbReference type="InterPro" id="IPR017968">
    <property type="entry name" value="Acylphosphatase_CS"/>
</dbReference>
<dbReference type="PROSITE" id="PS00150">
    <property type="entry name" value="ACYLPHOSPHATASE_1"/>
    <property type="match status" value="1"/>
</dbReference>
<comment type="caution">
    <text evidence="8">The sequence shown here is derived from an EMBL/GenBank/DDBJ whole genome shotgun (WGS) entry which is preliminary data.</text>
</comment>
<evidence type="ECO:0000256" key="6">
    <source>
        <dbReference type="RuleBase" id="RU004168"/>
    </source>
</evidence>
<dbReference type="PROSITE" id="PS51160">
    <property type="entry name" value="ACYLPHOSPHATASE_3"/>
    <property type="match status" value="1"/>
</dbReference>
<dbReference type="PANTHER" id="PTHR10029:SF3">
    <property type="entry name" value="ACYLPHOSPHATASE-RELATED"/>
    <property type="match status" value="1"/>
</dbReference>
<dbReference type="SUPFAM" id="SSF54975">
    <property type="entry name" value="Acylphosphatase/BLUF domain-like"/>
    <property type="match status" value="1"/>
</dbReference>
<dbReference type="InterPro" id="IPR001792">
    <property type="entry name" value="Acylphosphatase-like_dom"/>
</dbReference>
<evidence type="ECO:0000256" key="4">
    <source>
        <dbReference type="ARBA" id="ARBA00047645"/>
    </source>
</evidence>
<organism evidence="8 9">
    <name type="scientific">Giardia muris</name>
    <dbReference type="NCBI Taxonomy" id="5742"/>
    <lineage>
        <taxon>Eukaryota</taxon>
        <taxon>Metamonada</taxon>
        <taxon>Diplomonadida</taxon>
        <taxon>Hexamitidae</taxon>
        <taxon>Giardiinae</taxon>
        <taxon>Giardia</taxon>
    </lineage>
</organism>
<comment type="similarity">
    <text evidence="1 6">Belongs to the acylphosphatase family.</text>
</comment>
<dbReference type="InterPro" id="IPR036046">
    <property type="entry name" value="Acylphosphatase-like_dom_sf"/>
</dbReference>
<feature type="domain" description="Acylphosphatase-like" evidence="7">
    <location>
        <begin position="3"/>
        <end position="89"/>
    </location>
</feature>
<evidence type="ECO:0000256" key="3">
    <source>
        <dbReference type="ARBA" id="ARBA00022801"/>
    </source>
</evidence>
<feature type="active site" evidence="5">
    <location>
        <position position="36"/>
    </location>
</feature>
<dbReference type="PANTHER" id="PTHR10029">
    <property type="entry name" value="ACYLPHOSPHATASE"/>
    <property type="match status" value="1"/>
</dbReference>
<keyword evidence="9" id="KW-1185">Reference proteome</keyword>
<evidence type="ECO:0000259" key="7">
    <source>
        <dbReference type="PROSITE" id="PS51160"/>
    </source>
</evidence>
<evidence type="ECO:0000256" key="2">
    <source>
        <dbReference type="ARBA" id="ARBA00012150"/>
    </source>
</evidence>
<feature type="active site" evidence="5">
    <location>
        <position position="18"/>
    </location>
</feature>
<dbReference type="Proteomes" id="UP000315496">
    <property type="component" value="Chromosome 4"/>
</dbReference>
<sequence length="89" mass="9627">MPAIAFRVTGTVQGVAFRKYTQRFATKKGLVGHVQNEPDGSVVGTAEGTSEQIEALIAYLHKGSPKAVVKEVTTTPIEPLNLTTFEIRK</sequence>
<dbReference type="Gene3D" id="3.30.70.100">
    <property type="match status" value="1"/>
</dbReference>
<dbReference type="OrthoDB" id="7961613at2759"/>
<evidence type="ECO:0000256" key="5">
    <source>
        <dbReference type="PROSITE-ProRule" id="PRU00520"/>
    </source>
</evidence>
<protein>
    <recommendedName>
        <fullName evidence="2 5">acylphosphatase</fullName>
        <ecNumber evidence="2 5">3.6.1.7</ecNumber>
    </recommendedName>
</protein>
<dbReference type="VEuPathDB" id="GiardiaDB:GMRT_15085"/>
<evidence type="ECO:0000313" key="8">
    <source>
        <dbReference type="EMBL" id="TNJ26958.1"/>
    </source>
</evidence>
<dbReference type="AlphaFoldDB" id="A0A4Z1STJ3"/>
<dbReference type="PRINTS" id="PR00112">
    <property type="entry name" value="ACYLPHPHTASE"/>
</dbReference>
<comment type="catalytic activity">
    <reaction evidence="4 5">
        <text>an acyl phosphate + H2O = a carboxylate + phosphate + H(+)</text>
        <dbReference type="Rhea" id="RHEA:14965"/>
        <dbReference type="ChEBI" id="CHEBI:15377"/>
        <dbReference type="ChEBI" id="CHEBI:15378"/>
        <dbReference type="ChEBI" id="CHEBI:29067"/>
        <dbReference type="ChEBI" id="CHEBI:43474"/>
        <dbReference type="ChEBI" id="CHEBI:59918"/>
        <dbReference type="EC" id="3.6.1.7"/>
    </reaction>
</comment>
<dbReference type="InterPro" id="IPR020456">
    <property type="entry name" value="Acylphosphatase"/>
</dbReference>
<dbReference type="EC" id="3.6.1.7" evidence="2 5"/>
<keyword evidence="3 5" id="KW-0378">Hydrolase</keyword>
<proteinExistence type="inferred from homology"/>
<dbReference type="GO" id="GO:0003998">
    <property type="term" value="F:acylphosphatase activity"/>
    <property type="evidence" value="ECO:0007669"/>
    <property type="project" value="UniProtKB-EC"/>
</dbReference>
<dbReference type="EMBL" id="VDLU01000004">
    <property type="protein sequence ID" value="TNJ26958.1"/>
    <property type="molecule type" value="Genomic_DNA"/>
</dbReference>
<evidence type="ECO:0000313" key="9">
    <source>
        <dbReference type="Proteomes" id="UP000315496"/>
    </source>
</evidence>
<gene>
    <name evidence="8" type="ORF">GMRT_15085</name>
</gene>